<proteinExistence type="predicted"/>
<evidence type="ECO:0000259" key="2">
    <source>
        <dbReference type="Pfam" id="PF02120"/>
    </source>
</evidence>
<reference evidence="3" key="1">
    <citation type="submission" date="2019-08" db="EMBL/GenBank/DDBJ databases">
        <authorList>
            <person name="Kucharzyk K."/>
            <person name="Murdoch R.W."/>
            <person name="Higgins S."/>
            <person name="Loffler F."/>
        </authorList>
    </citation>
    <scope>NUCLEOTIDE SEQUENCE</scope>
</reference>
<dbReference type="Gene3D" id="3.30.750.140">
    <property type="match status" value="1"/>
</dbReference>
<feature type="region of interest" description="Disordered" evidence="1">
    <location>
        <begin position="1"/>
        <end position="29"/>
    </location>
</feature>
<gene>
    <name evidence="3" type="ORF">SDC9_51548</name>
</gene>
<organism evidence="3">
    <name type="scientific">bioreactor metagenome</name>
    <dbReference type="NCBI Taxonomy" id="1076179"/>
    <lineage>
        <taxon>unclassified sequences</taxon>
        <taxon>metagenomes</taxon>
        <taxon>ecological metagenomes</taxon>
    </lineage>
</organism>
<evidence type="ECO:0000256" key="1">
    <source>
        <dbReference type="SAM" id="MobiDB-lite"/>
    </source>
</evidence>
<feature type="region of interest" description="Disordered" evidence="1">
    <location>
        <begin position="134"/>
        <end position="157"/>
    </location>
</feature>
<dbReference type="Pfam" id="PF02120">
    <property type="entry name" value="Flg_hook"/>
    <property type="match status" value="1"/>
</dbReference>
<dbReference type="PANTHER" id="PTHR37533:SF2">
    <property type="entry name" value="FLAGELLAR HOOK-LENGTH CONTROL PROTEIN"/>
    <property type="match status" value="1"/>
</dbReference>
<dbReference type="InterPro" id="IPR021136">
    <property type="entry name" value="Flagellar_hook_control-like_C"/>
</dbReference>
<accession>A0A644WN73</accession>
<sequence length="180" mass="19316">MSGKNDGTGAALFSQRPAQGTEGVRTERFPVPGGFARELALAGRNGEALEDGMHNVVRFMRTEGHHRASMIVDPPALGRVEIELASTSGGVEASIRVGNEQLRQLVQDQITVLRTHLQQQGVQVAELTVDIRDSGREGHGEARDGAKDRNARVSGMAGTAEEDIPSFAVDLEKGLLHWVA</sequence>
<comment type="caution">
    <text evidence="3">The sequence shown here is derived from an EMBL/GenBank/DDBJ whole genome shotgun (WGS) entry which is preliminary data.</text>
</comment>
<feature type="domain" description="Flagellar hook-length control protein-like C-terminal" evidence="2">
    <location>
        <begin position="59"/>
        <end position="135"/>
    </location>
</feature>
<dbReference type="PANTHER" id="PTHR37533">
    <property type="entry name" value="FLAGELLAR HOOK-LENGTH CONTROL PROTEIN"/>
    <property type="match status" value="1"/>
</dbReference>
<protein>
    <recommendedName>
        <fullName evidence="2">Flagellar hook-length control protein-like C-terminal domain-containing protein</fullName>
    </recommendedName>
</protein>
<name>A0A644WN73_9ZZZZ</name>
<dbReference type="CDD" id="cd17470">
    <property type="entry name" value="T3SS_Flik_C"/>
    <property type="match status" value="1"/>
</dbReference>
<dbReference type="InterPro" id="IPR052563">
    <property type="entry name" value="FliK"/>
</dbReference>
<dbReference type="InterPro" id="IPR038610">
    <property type="entry name" value="FliK-like_C_sf"/>
</dbReference>
<dbReference type="AlphaFoldDB" id="A0A644WN73"/>
<feature type="compositionally biased region" description="Basic and acidic residues" evidence="1">
    <location>
        <begin position="134"/>
        <end position="151"/>
    </location>
</feature>
<evidence type="ECO:0000313" key="3">
    <source>
        <dbReference type="EMBL" id="MPM05260.1"/>
    </source>
</evidence>
<dbReference type="EMBL" id="VSSQ01001116">
    <property type="protein sequence ID" value="MPM05260.1"/>
    <property type="molecule type" value="Genomic_DNA"/>
</dbReference>